<dbReference type="VEuPathDB" id="TriTrypDB:BSAL_14380"/>
<evidence type="ECO:0000313" key="3">
    <source>
        <dbReference type="Proteomes" id="UP000051952"/>
    </source>
</evidence>
<dbReference type="OMA" id="ERHICAQ"/>
<keyword evidence="3" id="KW-1185">Reference proteome</keyword>
<proteinExistence type="predicted"/>
<organism evidence="2 3">
    <name type="scientific">Bodo saltans</name>
    <name type="common">Flagellated protozoan</name>
    <dbReference type="NCBI Taxonomy" id="75058"/>
    <lineage>
        <taxon>Eukaryota</taxon>
        <taxon>Discoba</taxon>
        <taxon>Euglenozoa</taxon>
        <taxon>Kinetoplastea</taxon>
        <taxon>Metakinetoplastina</taxon>
        <taxon>Eubodonida</taxon>
        <taxon>Bodonidae</taxon>
        <taxon>Bodo</taxon>
    </lineage>
</organism>
<dbReference type="Proteomes" id="UP000051952">
    <property type="component" value="Unassembled WGS sequence"/>
</dbReference>
<feature type="region of interest" description="Disordered" evidence="1">
    <location>
        <begin position="794"/>
        <end position="849"/>
    </location>
</feature>
<sequence length="849" mass="93572">MELFHLKRVHVLVPTERLGDALREKLSVLSLKPTDLSERSLECLLDCLAYFKLTDVPAARVAVARARELLPTLRGTLLAGVVGNCTRLEEFSVTLQSAPLLKDAIKTMKPDDLASLATAFNRAGLSSPERWALVAEHVIRNVALFRAEDLIAIVEAMSRQRVEYPDFYAVVERHVTDQPSHYISGTQLAELIEALRRANHPLVSLLALSAERTAMGLDCGDAAAIGQEQSAAVIQAFVASCRRVIQDGSLSTITDTLSKCDERRIFQLEVLTLSCERAMSLVASNEAEPSDAFGFVSVALHITKYLPEFHNHAKVQHISQHLLPIMDVCVPLVQVEATRAVTLLSSYLQVFGPPKQQSLFAKALVSQYLSYDSMELLEVRQLLRFAEVMHVFAVYGGLLVLEKHMNMLVVGIQRMQPTALVAMADVFSHIPTARGPNGAFLLTLQTLAGCKRWRAQLKSHDVLTLLKAMNRAKLRNNHVLLEVAALLLQQHSLFTPEQLSQCALYVAQLNFKELDFYTVTAGRVYSNPKCTVSDVCRMLYALTFVVTYVIKVVQEALPRLRIAAQQATPRDITLALYSFVKLRVSRHEDITRVLCDQAVSSAGSFKAKEVLSVLQSVKQLHAHQPLLIEVFARRVSAERSSIPRGLYLSLMSTIGTMNAAALADTLKQELVKMAIAEASTLKPTEFRDALIACASFAAPSASGVEHEPITFADSDTITLLRAAEQKVDALTNIADVCDVVLALTELRRECVMNESPLADRLRRDAMLFMELPNYQNAFRAKGLFRLFPEHVGHAEQSSTGSIGPSSGSFATPVTPANEEPSIGSKLRQFHDAKKSSPSSTSGRKRSGKR</sequence>
<protein>
    <submittedName>
        <fullName evidence="2">Uncharacterized protein</fullName>
    </submittedName>
</protein>
<dbReference type="EMBL" id="CYKH01001627">
    <property type="protein sequence ID" value="CUG88247.1"/>
    <property type="molecule type" value="Genomic_DNA"/>
</dbReference>
<reference evidence="3" key="1">
    <citation type="submission" date="2015-09" db="EMBL/GenBank/DDBJ databases">
        <authorList>
            <consortium name="Pathogen Informatics"/>
        </authorList>
    </citation>
    <scope>NUCLEOTIDE SEQUENCE [LARGE SCALE GENOMIC DNA]</scope>
    <source>
        <strain evidence="3">Lake Konstanz</strain>
    </source>
</reference>
<accession>A0A0S4JFQ5</accession>
<feature type="compositionally biased region" description="Low complexity" evidence="1">
    <location>
        <begin position="797"/>
        <end position="808"/>
    </location>
</feature>
<gene>
    <name evidence="2" type="ORF">BSAL_14380</name>
</gene>
<evidence type="ECO:0000256" key="1">
    <source>
        <dbReference type="SAM" id="MobiDB-lite"/>
    </source>
</evidence>
<evidence type="ECO:0000313" key="2">
    <source>
        <dbReference type="EMBL" id="CUG88247.1"/>
    </source>
</evidence>
<dbReference type="AlphaFoldDB" id="A0A0S4JFQ5"/>
<dbReference type="OrthoDB" id="272130at2759"/>
<name>A0A0S4JFQ5_BODSA</name>